<dbReference type="EMBL" id="CP037968">
    <property type="protein sequence ID" value="QYZ80372.1"/>
    <property type="molecule type" value="Genomic_DNA"/>
</dbReference>
<dbReference type="AlphaFoldDB" id="A0A8G1EHV5"/>
<evidence type="ECO:0000256" key="3">
    <source>
        <dbReference type="ARBA" id="ARBA00023172"/>
    </source>
</evidence>
<keyword evidence="2" id="KW-0238">DNA-binding</keyword>
<dbReference type="GO" id="GO:0004803">
    <property type="term" value="F:transposase activity"/>
    <property type="evidence" value="ECO:0007669"/>
    <property type="project" value="InterPro"/>
</dbReference>
<dbReference type="OrthoDB" id="106034at2157"/>
<name>A0A8G1EHV5_9EURY</name>
<reference evidence="4" key="1">
    <citation type="journal article" date="2005" name="Int. J. Syst. Evol. Microbiol.">
        <title>Methanofollis formosanus sp. nov., isolated from a fish pond.</title>
        <authorList>
            <person name="Wu S.Y."/>
            <person name="Chen S.C."/>
            <person name="Lai M.C."/>
        </authorList>
    </citation>
    <scope>NUCLEOTIDE SEQUENCE</scope>
    <source>
        <strain evidence="4">ML15</strain>
    </source>
</reference>
<dbReference type="KEGG" id="mfk:E2N92_02855"/>
<accession>A0A8G1EHV5</accession>
<evidence type="ECO:0008006" key="6">
    <source>
        <dbReference type="Google" id="ProtNLM"/>
    </source>
</evidence>
<sequence>MPFEIQVFGRYSRVEKVLVNAIYESYLQGVSTRRIQEIVAHLGIDQLFLSSVSQMAQDLDE</sequence>
<keyword evidence="3" id="KW-0233">DNA recombination</keyword>
<keyword evidence="1" id="KW-0815">Transposition</keyword>
<dbReference type="Pfam" id="PF00872">
    <property type="entry name" value="Transposase_mut"/>
    <property type="match status" value="1"/>
</dbReference>
<keyword evidence="5" id="KW-1185">Reference proteome</keyword>
<gene>
    <name evidence="4" type="ORF">E2N92_02855</name>
</gene>
<evidence type="ECO:0000256" key="1">
    <source>
        <dbReference type="ARBA" id="ARBA00022578"/>
    </source>
</evidence>
<evidence type="ECO:0000313" key="4">
    <source>
        <dbReference type="EMBL" id="QYZ80372.1"/>
    </source>
</evidence>
<evidence type="ECO:0000313" key="5">
    <source>
        <dbReference type="Proteomes" id="UP000826709"/>
    </source>
</evidence>
<dbReference type="Proteomes" id="UP000826709">
    <property type="component" value="Chromosome"/>
</dbReference>
<protein>
    <recommendedName>
        <fullName evidence="6">Transposase</fullName>
    </recommendedName>
</protein>
<organism evidence="4 5">
    <name type="scientific">Methanofollis formosanus</name>
    <dbReference type="NCBI Taxonomy" id="299308"/>
    <lineage>
        <taxon>Archaea</taxon>
        <taxon>Methanobacteriati</taxon>
        <taxon>Methanobacteriota</taxon>
        <taxon>Stenosarchaea group</taxon>
        <taxon>Methanomicrobia</taxon>
        <taxon>Methanomicrobiales</taxon>
        <taxon>Methanomicrobiaceae</taxon>
        <taxon>Methanofollis</taxon>
    </lineage>
</organism>
<dbReference type="InterPro" id="IPR001207">
    <property type="entry name" value="Transposase_mutator"/>
</dbReference>
<evidence type="ECO:0000256" key="2">
    <source>
        <dbReference type="ARBA" id="ARBA00023125"/>
    </source>
</evidence>
<dbReference type="GO" id="GO:0006313">
    <property type="term" value="P:DNA transposition"/>
    <property type="evidence" value="ECO:0007669"/>
    <property type="project" value="InterPro"/>
</dbReference>
<dbReference type="GO" id="GO:0003677">
    <property type="term" value="F:DNA binding"/>
    <property type="evidence" value="ECO:0007669"/>
    <property type="project" value="UniProtKB-KW"/>
</dbReference>
<reference evidence="4" key="2">
    <citation type="submission" date="2019-03" db="EMBL/GenBank/DDBJ databases">
        <authorList>
            <person name="Chen S.-C."/>
            <person name="Wu S.-Y."/>
            <person name="Lai M.-C."/>
        </authorList>
    </citation>
    <scope>NUCLEOTIDE SEQUENCE</scope>
    <source>
        <strain evidence="4">ML15</strain>
    </source>
</reference>
<proteinExistence type="predicted"/>